<feature type="compositionally biased region" description="Basic and acidic residues" evidence="1">
    <location>
        <begin position="150"/>
        <end position="161"/>
    </location>
</feature>
<sequence length="254" mass="29377">MDIGADKLRREIQIILKDADLNTLSSKKVRQMLEALFKCDFTERKKEIDDILMAEITTRDANQTNNDEQDEEDEQVETSDDDKPAPSNAKKSKKQQRRTNHNNNTIQQIAKSDEELAMEIHQQENRPSLRHSRPVKTTSSVSNKKSSSVKAERRKTSYNKELDLSDQLASVVGGNQMPRSEVVKRMWAYFKEHNLLDPHNKQYVNCDETLAKLFGKDSFDLIRLIPFCVIGRKRIRAFGMLKDLTKHMSDPDKQ</sequence>
<dbReference type="Gene3D" id="1.10.245.10">
    <property type="entry name" value="SWIB/MDM2 domain"/>
    <property type="match status" value="1"/>
</dbReference>
<organism evidence="4 6">
    <name type="scientific">Adineta ricciae</name>
    <name type="common">Rotifer</name>
    <dbReference type="NCBI Taxonomy" id="249248"/>
    <lineage>
        <taxon>Eukaryota</taxon>
        <taxon>Metazoa</taxon>
        <taxon>Spiralia</taxon>
        <taxon>Gnathifera</taxon>
        <taxon>Rotifera</taxon>
        <taxon>Eurotatoria</taxon>
        <taxon>Bdelloidea</taxon>
        <taxon>Adinetida</taxon>
        <taxon>Adinetidae</taxon>
        <taxon>Adineta</taxon>
    </lineage>
</organism>
<accession>A0A814W0G6</accession>
<dbReference type="InterPro" id="IPR014876">
    <property type="entry name" value="DEK_C"/>
</dbReference>
<dbReference type="InterPro" id="IPR019835">
    <property type="entry name" value="SWIB_domain"/>
</dbReference>
<dbReference type="Pfam" id="PF02201">
    <property type="entry name" value="SWIB"/>
    <property type="match status" value="1"/>
</dbReference>
<evidence type="ECO:0000313" key="6">
    <source>
        <dbReference type="Proteomes" id="UP000663828"/>
    </source>
</evidence>
<dbReference type="PANTHER" id="PTHR13844">
    <property type="entry name" value="SWI/SNF-RELATED MATRIX-ASSOCIATED ACTIN-DEPENDENT REGULATOR OF CHROMATIN SUBFAMILY D"/>
    <property type="match status" value="1"/>
</dbReference>
<keyword evidence="6" id="KW-1185">Reference proteome</keyword>
<protein>
    <submittedName>
        <fullName evidence="4">Uncharacterized protein</fullName>
    </submittedName>
</protein>
<dbReference type="Gene3D" id="1.10.10.60">
    <property type="entry name" value="Homeodomain-like"/>
    <property type="match status" value="1"/>
</dbReference>
<feature type="domain" description="DM2" evidence="2">
    <location>
        <begin position="157"/>
        <end position="237"/>
    </location>
</feature>
<dbReference type="CDD" id="cd10567">
    <property type="entry name" value="SWIB-MDM2_like"/>
    <property type="match status" value="1"/>
</dbReference>
<dbReference type="InterPro" id="IPR003121">
    <property type="entry name" value="SWIB_MDM2_domain"/>
</dbReference>
<dbReference type="Pfam" id="PF08766">
    <property type="entry name" value="DEK_C"/>
    <property type="match status" value="1"/>
</dbReference>
<feature type="region of interest" description="Disordered" evidence="1">
    <location>
        <begin position="120"/>
        <end position="161"/>
    </location>
</feature>
<dbReference type="SUPFAM" id="SSF47592">
    <property type="entry name" value="SWIB/MDM2 domain"/>
    <property type="match status" value="1"/>
</dbReference>
<feature type="compositionally biased region" description="Low complexity" evidence="1">
    <location>
        <begin position="135"/>
        <end position="149"/>
    </location>
</feature>
<gene>
    <name evidence="5" type="ORF">EDS130_LOCUS44009</name>
    <name evidence="4" type="ORF">XAT740_LOCUS23531</name>
</gene>
<proteinExistence type="predicted"/>
<dbReference type="PROSITE" id="PS51925">
    <property type="entry name" value="SWIB_MDM2"/>
    <property type="match status" value="1"/>
</dbReference>
<dbReference type="AlphaFoldDB" id="A0A814W0G6"/>
<dbReference type="OrthoDB" id="10251073at2759"/>
<evidence type="ECO:0000256" key="1">
    <source>
        <dbReference type="SAM" id="MobiDB-lite"/>
    </source>
</evidence>
<feature type="compositionally biased region" description="Basic residues" evidence="1">
    <location>
        <begin position="90"/>
        <end position="100"/>
    </location>
</feature>
<dbReference type="Proteomes" id="UP000663828">
    <property type="component" value="Unassembled WGS sequence"/>
</dbReference>
<dbReference type="EMBL" id="CAJNOJ010000791">
    <property type="protein sequence ID" value="CAF1523035.1"/>
    <property type="molecule type" value="Genomic_DNA"/>
</dbReference>
<dbReference type="InterPro" id="IPR036885">
    <property type="entry name" value="SWIB_MDM2_dom_sf"/>
</dbReference>
<dbReference type="EMBL" id="CAJNOR010001783">
    <property type="protein sequence ID" value="CAF1198426.1"/>
    <property type="molecule type" value="Genomic_DNA"/>
</dbReference>
<evidence type="ECO:0000313" key="5">
    <source>
        <dbReference type="EMBL" id="CAF1523035.1"/>
    </source>
</evidence>
<evidence type="ECO:0000259" key="3">
    <source>
        <dbReference type="PROSITE" id="PS51998"/>
    </source>
</evidence>
<dbReference type="SMART" id="SM00151">
    <property type="entry name" value="SWIB"/>
    <property type="match status" value="1"/>
</dbReference>
<name>A0A814W0G6_ADIRI</name>
<feature type="domain" description="DEK-C" evidence="3">
    <location>
        <begin position="2"/>
        <end position="57"/>
    </location>
</feature>
<reference evidence="4" key="1">
    <citation type="submission" date="2021-02" db="EMBL/GenBank/DDBJ databases">
        <authorList>
            <person name="Nowell W R."/>
        </authorList>
    </citation>
    <scope>NUCLEOTIDE SEQUENCE</scope>
</reference>
<comment type="caution">
    <text evidence="4">The sequence shown here is derived from an EMBL/GenBank/DDBJ whole genome shotgun (WGS) entry which is preliminary data.</text>
</comment>
<dbReference type="SUPFAM" id="SSF109715">
    <property type="entry name" value="DEK C-terminal domain"/>
    <property type="match status" value="1"/>
</dbReference>
<feature type="compositionally biased region" description="Acidic residues" evidence="1">
    <location>
        <begin position="67"/>
        <end position="80"/>
    </location>
</feature>
<evidence type="ECO:0000313" key="4">
    <source>
        <dbReference type="EMBL" id="CAF1198426.1"/>
    </source>
</evidence>
<dbReference type="Proteomes" id="UP000663852">
    <property type="component" value="Unassembled WGS sequence"/>
</dbReference>
<feature type="region of interest" description="Disordered" evidence="1">
    <location>
        <begin position="59"/>
        <end position="104"/>
    </location>
</feature>
<dbReference type="PROSITE" id="PS51998">
    <property type="entry name" value="DEK_C"/>
    <property type="match status" value="1"/>
</dbReference>
<evidence type="ECO:0000259" key="2">
    <source>
        <dbReference type="PROSITE" id="PS51925"/>
    </source>
</evidence>